<accession>A0A0P1AEJ4</accession>
<dbReference type="GeneID" id="36404122"/>
<dbReference type="AlphaFoldDB" id="A0A0P1AEJ4"/>
<name>A0A0P1AEJ4_PLAHL</name>
<evidence type="ECO:0000313" key="2">
    <source>
        <dbReference type="EMBL" id="CEG39002.1"/>
    </source>
</evidence>
<proteinExistence type="predicted"/>
<protein>
    <submittedName>
        <fullName evidence="2">Uncharacterized protein</fullName>
    </submittedName>
</protein>
<evidence type="ECO:0000313" key="3">
    <source>
        <dbReference type="Proteomes" id="UP000054928"/>
    </source>
</evidence>
<feature type="compositionally biased region" description="Basic and acidic residues" evidence="1">
    <location>
        <begin position="64"/>
        <end position="75"/>
    </location>
</feature>
<evidence type="ECO:0000256" key="1">
    <source>
        <dbReference type="SAM" id="MobiDB-lite"/>
    </source>
</evidence>
<dbReference type="RefSeq" id="XP_024575371.1">
    <property type="nucleotide sequence ID" value="XM_024724501.1"/>
</dbReference>
<organism evidence="2 3">
    <name type="scientific">Plasmopara halstedii</name>
    <name type="common">Downy mildew of sunflower</name>
    <dbReference type="NCBI Taxonomy" id="4781"/>
    <lineage>
        <taxon>Eukaryota</taxon>
        <taxon>Sar</taxon>
        <taxon>Stramenopiles</taxon>
        <taxon>Oomycota</taxon>
        <taxon>Peronosporomycetes</taxon>
        <taxon>Peronosporales</taxon>
        <taxon>Peronosporaceae</taxon>
        <taxon>Plasmopara</taxon>
    </lineage>
</organism>
<dbReference type="Proteomes" id="UP000054928">
    <property type="component" value="Unassembled WGS sequence"/>
</dbReference>
<dbReference type="EMBL" id="CCYD01000349">
    <property type="protein sequence ID" value="CEG39002.1"/>
    <property type="molecule type" value="Genomic_DNA"/>
</dbReference>
<feature type="region of interest" description="Disordered" evidence="1">
    <location>
        <begin position="55"/>
        <end position="75"/>
    </location>
</feature>
<keyword evidence="3" id="KW-1185">Reference proteome</keyword>
<reference evidence="3" key="1">
    <citation type="submission" date="2014-09" db="EMBL/GenBank/DDBJ databases">
        <authorList>
            <person name="Sharma Rahul"/>
            <person name="Thines Marco"/>
        </authorList>
    </citation>
    <scope>NUCLEOTIDE SEQUENCE [LARGE SCALE GENOMIC DNA]</scope>
</reference>
<sequence>MTPTRVWSHGKYGSIRPLLYLTLKYRIKVATNVSERACKANFERSFEVKAINQAQRGASLKSDTSSRRNDITVLQ</sequence>